<organism evidence="2">
    <name type="scientific">marine sediment metagenome</name>
    <dbReference type="NCBI Taxonomy" id="412755"/>
    <lineage>
        <taxon>unclassified sequences</taxon>
        <taxon>metagenomes</taxon>
        <taxon>ecological metagenomes</taxon>
    </lineage>
</organism>
<dbReference type="GO" id="GO:0016020">
    <property type="term" value="C:membrane"/>
    <property type="evidence" value="ECO:0007669"/>
    <property type="project" value="TreeGrafter"/>
</dbReference>
<dbReference type="SUPFAM" id="SSF52218">
    <property type="entry name" value="Flavoproteins"/>
    <property type="match status" value="1"/>
</dbReference>
<evidence type="ECO:0000313" key="2">
    <source>
        <dbReference type="EMBL" id="GAI46752.1"/>
    </source>
</evidence>
<sequence length="115" mass="12511">KDADGIIIGSPTHYGSMASQIKQLFEESRKLQRQLVGKVGAAFTSSHWVGGGNETTIMDILRAFLIHGMIVQGEATGDHYGPVALYAPDERSSNQCEILGQKVARLVKKLKEEGK</sequence>
<gene>
    <name evidence="2" type="ORF">S06H3_62071</name>
</gene>
<dbReference type="PANTHER" id="PTHR30546:SF57">
    <property type="entry name" value="FLAVODOXIN FAMILY PROTEIN"/>
    <property type="match status" value="1"/>
</dbReference>
<dbReference type="Gene3D" id="3.40.50.360">
    <property type="match status" value="1"/>
</dbReference>
<proteinExistence type="predicted"/>
<dbReference type="Pfam" id="PF03358">
    <property type="entry name" value="FMN_red"/>
    <property type="match status" value="1"/>
</dbReference>
<comment type="caution">
    <text evidence="2">The sequence shown here is derived from an EMBL/GenBank/DDBJ whole genome shotgun (WGS) entry which is preliminary data.</text>
</comment>
<evidence type="ECO:0000259" key="1">
    <source>
        <dbReference type="Pfam" id="PF03358"/>
    </source>
</evidence>
<feature type="domain" description="NADPH-dependent FMN reductase-like" evidence="1">
    <location>
        <begin position="1"/>
        <end position="74"/>
    </location>
</feature>
<dbReference type="EMBL" id="BARV01040832">
    <property type="protein sequence ID" value="GAI46752.1"/>
    <property type="molecule type" value="Genomic_DNA"/>
</dbReference>
<dbReference type="GO" id="GO:0003955">
    <property type="term" value="F:NAD(P)H dehydrogenase (quinone) activity"/>
    <property type="evidence" value="ECO:0007669"/>
    <property type="project" value="TreeGrafter"/>
</dbReference>
<feature type="non-terminal residue" evidence="2">
    <location>
        <position position="1"/>
    </location>
</feature>
<protein>
    <recommendedName>
        <fullName evidence="1">NADPH-dependent FMN reductase-like domain-containing protein</fullName>
    </recommendedName>
</protein>
<accession>X1NRR8</accession>
<name>X1NRR8_9ZZZZ</name>
<dbReference type="AlphaFoldDB" id="X1NRR8"/>
<dbReference type="InterPro" id="IPR005025">
    <property type="entry name" value="FMN_Rdtase-like_dom"/>
</dbReference>
<dbReference type="PANTHER" id="PTHR30546">
    <property type="entry name" value="FLAVODOXIN-RELATED PROTEIN WRBA-RELATED"/>
    <property type="match status" value="1"/>
</dbReference>
<dbReference type="InterPro" id="IPR029039">
    <property type="entry name" value="Flavoprotein-like_sf"/>
</dbReference>
<reference evidence="2" key="1">
    <citation type="journal article" date="2014" name="Front. Microbiol.">
        <title>High frequency of phylogenetically diverse reductive dehalogenase-homologous genes in deep subseafloor sedimentary metagenomes.</title>
        <authorList>
            <person name="Kawai M."/>
            <person name="Futagami T."/>
            <person name="Toyoda A."/>
            <person name="Takaki Y."/>
            <person name="Nishi S."/>
            <person name="Hori S."/>
            <person name="Arai W."/>
            <person name="Tsubouchi T."/>
            <person name="Morono Y."/>
            <person name="Uchiyama I."/>
            <person name="Ito T."/>
            <person name="Fujiyama A."/>
            <person name="Inagaki F."/>
            <person name="Takami H."/>
        </authorList>
    </citation>
    <scope>NUCLEOTIDE SEQUENCE</scope>
    <source>
        <strain evidence="2">Expedition CK06-06</strain>
    </source>
</reference>